<dbReference type="SMART" id="SM00464">
    <property type="entry name" value="LON"/>
    <property type="match status" value="1"/>
</dbReference>
<sequence>MTLPPNDPSLSDQALPLFPLGTVLFPDGRLPLRIFEVRYLDMIKKCHRAGREFGVVSLIEGSEVKRAGPGAPERFHAVGTRARIETFAQPQPGLYEIVTRGTTRFRITAQAQTPHGLWMAEVEDIPADAPCPLPPELAYVAGNLVKLMDLLRATDLWPADGSRRLDDAGWVANRWCELLPLEGDDRQRLMEMRDPLLRLELVGDLLDRTEFGQG</sequence>
<dbReference type="Gene3D" id="2.30.130.40">
    <property type="entry name" value="LON domain-like"/>
    <property type="match status" value="1"/>
</dbReference>
<dbReference type="PROSITE" id="PS51787">
    <property type="entry name" value="LON_N"/>
    <property type="match status" value="1"/>
</dbReference>
<evidence type="ECO:0000313" key="2">
    <source>
        <dbReference type="EMBL" id="EGK71394.1"/>
    </source>
</evidence>
<dbReference type="Proteomes" id="UP000005019">
    <property type="component" value="Unassembled WGS sequence"/>
</dbReference>
<organism evidence="2 3">
    <name type="scientific">Methyloversatilis universalis (strain ATCC BAA-1314 / DSM 25237 / JCM 13912 / CCUG 52030 / FAM5)</name>
    <dbReference type="NCBI Taxonomy" id="1000565"/>
    <lineage>
        <taxon>Bacteria</taxon>
        <taxon>Pseudomonadati</taxon>
        <taxon>Pseudomonadota</taxon>
        <taxon>Betaproteobacteria</taxon>
        <taxon>Nitrosomonadales</taxon>
        <taxon>Sterolibacteriaceae</taxon>
        <taxon>Methyloversatilis</taxon>
    </lineage>
</organism>
<proteinExistence type="predicted"/>
<dbReference type="PANTHER" id="PTHR46732:SF8">
    <property type="entry name" value="ATP-DEPENDENT PROTEASE LA (LON) DOMAIN PROTEIN"/>
    <property type="match status" value="1"/>
</dbReference>
<evidence type="ECO:0000259" key="1">
    <source>
        <dbReference type="PROSITE" id="PS51787"/>
    </source>
</evidence>
<dbReference type="OrthoDB" id="8558970at2"/>
<gene>
    <name evidence="2" type="ORF">METUNv1_02788</name>
</gene>
<dbReference type="SUPFAM" id="SSF88697">
    <property type="entry name" value="PUA domain-like"/>
    <property type="match status" value="1"/>
</dbReference>
<accession>F5RER3</accession>
<feature type="domain" description="Lon N-terminal" evidence="1">
    <location>
        <begin position="12"/>
        <end position="210"/>
    </location>
</feature>
<dbReference type="InterPro" id="IPR015947">
    <property type="entry name" value="PUA-like_sf"/>
</dbReference>
<dbReference type="InterPro" id="IPR003111">
    <property type="entry name" value="Lon_prtase_N"/>
</dbReference>
<dbReference type="EMBL" id="AFHG01000052">
    <property type="protein sequence ID" value="EGK71394.1"/>
    <property type="molecule type" value="Genomic_DNA"/>
</dbReference>
<comment type="caution">
    <text evidence="2">The sequence shown here is derived from an EMBL/GenBank/DDBJ whole genome shotgun (WGS) entry which is preliminary data.</text>
</comment>
<dbReference type="InterPro" id="IPR046336">
    <property type="entry name" value="Lon_prtase_N_sf"/>
</dbReference>
<evidence type="ECO:0000313" key="3">
    <source>
        <dbReference type="Proteomes" id="UP000005019"/>
    </source>
</evidence>
<dbReference type="RefSeq" id="WP_008062735.1">
    <property type="nucleotide sequence ID" value="NZ_AFHG01000052.1"/>
</dbReference>
<name>F5RER3_METUF</name>
<keyword evidence="3" id="KW-1185">Reference proteome</keyword>
<dbReference type="Pfam" id="PF02190">
    <property type="entry name" value="LON_substr_bdg"/>
    <property type="match status" value="1"/>
</dbReference>
<reference evidence="2 3" key="1">
    <citation type="journal article" date="2011" name="J. Bacteriol.">
        <title>Genome sequence of Methyloversatilis universalis FAM5T, a methylotrophic representative of the order Rhodocyclales.</title>
        <authorList>
            <person name="Kittichotirat W."/>
            <person name="Good N.M."/>
            <person name="Hall R."/>
            <person name="Bringel F."/>
            <person name="Lajus A."/>
            <person name="Medigue C."/>
            <person name="Smalley N.E."/>
            <person name="Beck D."/>
            <person name="Bumgarner R."/>
            <person name="Vuilleumier S."/>
            <person name="Kalyuzhnaya M.G."/>
        </authorList>
    </citation>
    <scope>NUCLEOTIDE SEQUENCE [LARGE SCALE GENOMIC DNA]</scope>
    <source>
        <strain evidence="3">ATCC BAA-1314 / JCM 13912 / FAM5</strain>
    </source>
</reference>
<dbReference type="PANTHER" id="PTHR46732">
    <property type="entry name" value="ATP-DEPENDENT PROTEASE LA (LON) DOMAIN PROTEIN"/>
    <property type="match status" value="1"/>
</dbReference>
<dbReference type="Gene3D" id="1.10.4060.10">
    <property type="entry name" value="BPP1347 like domain"/>
    <property type="match status" value="1"/>
</dbReference>
<dbReference type="eggNOG" id="COG2802">
    <property type="taxonomic scope" value="Bacteria"/>
</dbReference>
<dbReference type="AlphaFoldDB" id="F5RER3"/>
<dbReference type="STRING" id="1000565.METUNv1_02788"/>
<protein>
    <submittedName>
        <fullName evidence="2">Peptidase S16, lon domain protein</fullName>
    </submittedName>
</protein>